<reference evidence="3" key="1">
    <citation type="submission" date="2016-11" db="UniProtKB">
        <authorList>
            <consortium name="WormBaseParasite"/>
        </authorList>
    </citation>
    <scope>IDENTIFICATION</scope>
</reference>
<evidence type="ECO:0000259" key="1">
    <source>
        <dbReference type="Pfam" id="PF07735"/>
    </source>
</evidence>
<accession>A0A1I7TR20</accession>
<feature type="domain" description="Sdz-33 F-box" evidence="1">
    <location>
        <begin position="190"/>
        <end position="253"/>
    </location>
</feature>
<keyword evidence="2" id="KW-1185">Reference proteome</keyword>
<proteinExistence type="predicted"/>
<dbReference type="STRING" id="1561998.A0A1I7TR20"/>
<organism evidence="2 3">
    <name type="scientific">Caenorhabditis tropicalis</name>
    <dbReference type="NCBI Taxonomy" id="1561998"/>
    <lineage>
        <taxon>Eukaryota</taxon>
        <taxon>Metazoa</taxon>
        <taxon>Ecdysozoa</taxon>
        <taxon>Nematoda</taxon>
        <taxon>Chromadorea</taxon>
        <taxon>Rhabditida</taxon>
        <taxon>Rhabditina</taxon>
        <taxon>Rhabditomorpha</taxon>
        <taxon>Rhabditoidea</taxon>
        <taxon>Rhabditidae</taxon>
        <taxon>Peloderinae</taxon>
        <taxon>Caenorhabditis</taxon>
    </lineage>
</organism>
<evidence type="ECO:0000313" key="3">
    <source>
        <dbReference type="WBParaSite" id="Csp11.Scaffold629.g10915.t1"/>
    </source>
</evidence>
<dbReference type="eggNOG" id="ENOG502TKI1">
    <property type="taxonomic scope" value="Eukaryota"/>
</dbReference>
<dbReference type="WBParaSite" id="Csp11.Scaffold629.g10915.t1">
    <property type="protein sequence ID" value="Csp11.Scaffold629.g10915.t1"/>
    <property type="gene ID" value="Csp11.Scaffold629.g10915"/>
</dbReference>
<evidence type="ECO:0000313" key="2">
    <source>
        <dbReference type="Proteomes" id="UP000095282"/>
    </source>
</evidence>
<name>A0A1I7TR20_9PELO</name>
<dbReference type="PANTHER" id="PTHR21503:SF8">
    <property type="entry name" value="F-BOX ASSOCIATED DOMAIN-CONTAINING PROTEIN-RELATED"/>
    <property type="match status" value="1"/>
</dbReference>
<sequence length="329" mass="38317">MSFDLFHLPQLASMIIINTMNISEQFLTSLCSRRAFSVIKSLRQKSEGITMSVIDDYIVLKKETELLFIYQFVAKEDSRRKEIVTVNGHSTLINYDSEEGRINTFWQEEQVVGTMELVEYVNNLFGIHVDTLTINNDSGTRFMNWVQRRQRPLRIVEVNHFAAEELKNIIMACEADSIQLNTPSSPPFEIQNLNKRCEVFFSRHGTWMNLDNLMTLDCVRITVLEKLFTCTEMNIFIKHWLNGGSPRLKTLQVPVADHNWEIVHLLRGLDVRYNVEKLLFLNEYGFALNLFEVVRSDGITAGFNCSPHRFWFGVWPRDTDNILHLKFAL</sequence>
<dbReference type="AlphaFoldDB" id="A0A1I7TR20"/>
<dbReference type="InterPro" id="IPR012885">
    <property type="entry name" value="F-box_Sdz-33"/>
</dbReference>
<dbReference type="Pfam" id="PF07735">
    <property type="entry name" value="FBA_2"/>
    <property type="match status" value="1"/>
</dbReference>
<dbReference type="Proteomes" id="UP000095282">
    <property type="component" value="Unplaced"/>
</dbReference>
<protein>
    <submittedName>
        <fullName evidence="3">FBA_2 domain-containing protein</fullName>
    </submittedName>
</protein>
<dbReference type="PANTHER" id="PTHR21503">
    <property type="entry name" value="F-BOX-CONTAINING HYPOTHETICAL PROTEIN C.ELEGANS"/>
    <property type="match status" value="1"/>
</dbReference>